<dbReference type="GO" id="GO:0009062">
    <property type="term" value="P:fatty acid catabolic process"/>
    <property type="evidence" value="ECO:0007669"/>
    <property type="project" value="TreeGrafter"/>
</dbReference>
<feature type="non-terminal residue" evidence="5">
    <location>
        <position position="1"/>
    </location>
</feature>
<dbReference type="AlphaFoldDB" id="A0AA36GEN4"/>
<feature type="compositionally biased region" description="Basic and acidic residues" evidence="3">
    <location>
        <begin position="333"/>
        <end position="344"/>
    </location>
</feature>
<dbReference type="EMBL" id="CATQJA010002664">
    <property type="protein sequence ID" value="CAJ0582471.1"/>
    <property type="molecule type" value="Genomic_DNA"/>
</dbReference>
<dbReference type="InterPro" id="IPR031315">
    <property type="entry name" value="LNS2/PITP"/>
</dbReference>
<feature type="region of interest" description="Disordered" evidence="3">
    <location>
        <begin position="212"/>
        <end position="257"/>
    </location>
</feature>
<feature type="compositionally biased region" description="Basic and acidic residues" evidence="3">
    <location>
        <begin position="212"/>
        <end position="221"/>
    </location>
</feature>
<protein>
    <recommendedName>
        <fullName evidence="4">LNS2/PITP domain-containing protein</fullName>
    </recommendedName>
</protein>
<dbReference type="GO" id="GO:0019432">
    <property type="term" value="P:triglyceride biosynthetic process"/>
    <property type="evidence" value="ECO:0007669"/>
    <property type="project" value="TreeGrafter"/>
</dbReference>
<comment type="caution">
    <text evidence="5">The sequence shown here is derived from an EMBL/GenBank/DDBJ whole genome shotgun (WGS) entry which is preliminary data.</text>
</comment>
<evidence type="ECO:0000256" key="3">
    <source>
        <dbReference type="SAM" id="MobiDB-lite"/>
    </source>
</evidence>
<evidence type="ECO:0000313" key="6">
    <source>
        <dbReference type="Proteomes" id="UP001177023"/>
    </source>
</evidence>
<feature type="region of interest" description="Disordered" evidence="3">
    <location>
        <begin position="433"/>
        <end position="521"/>
    </location>
</feature>
<evidence type="ECO:0000313" key="5">
    <source>
        <dbReference type="EMBL" id="CAJ0582471.1"/>
    </source>
</evidence>
<dbReference type="PANTHER" id="PTHR12181:SF12">
    <property type="entry name" value="PHOSPHATIDATE PHOSPHATASE"/>
    <property type="match status" value="1"/>
</dbReference>
<keyword evidence="6" id="KW-1185">Reference proteome</keyword>
<dbReference type="InterPro" id="IPR007651">
    <property type="entry name" value="Lipin_N"/>
</dbReference>
<accession>A0AA36GEN4</accession>
<evidence type="ECO:0000256" key="1">
    <source>
        <dbReference type="ARBA" id="ARBA00001180"/>
    </source>
</evidence>
<evidence type="ECO:0000259" key="4">
    <source>
        <dbReference type="SMART" id="SM00775"/>
    </source>
</evidence>
<dbReference type="GO" id="GO:0032869">
    <property type="term" value="P:cellular response to insulin stimulus"/>
    <property type="evidence" value="ECO:0007669"/>
    <property type="project" value="TreeGrafter"/>
</dbReference>
<feature type="compositionally biased region" description="Polar residues" evidence="3">
    <location>
        <begin position="499"/>
        <end position="511"/>
    </location>
</feature>
<dbReference type="SMART" id="SM00775">
    <property type="entry name" value="LNS2"/>
    <property type="match status" value="1"/>
</dbReference>
<gene>
    <name evidence="5" type="ORF">MSPICULIGERA_LOCUS20602</name>
</gene>
<feature type="compositionally biased region" description="Low complexity" evidence="3">
    <location>
        <begin position="302"/>
        <end position="314"/>
    </location>
</feature>
<dbReference type="Pfam" id="PF04571">
    <property type="entry name" value="Lipin_N"/>
    <property type="match status" value="1"/>
</dbReference>
<comment type="similarity">
    <text evidence="2">Belongs to the lipin family.</text>
</comment>
<dbReference type="GO" id="GO:0003713">
    <property type="term" value="F:transcription coactivator activity"/>
    <property type="evidence" value="ECO:0007669"/>
    <property type="project" value="TreeGrafter"/>
</dbReference>
<dbReference type="PANTHER" id="PTHR12181">
    <property type="entry name" value="LIPIN"/>
    <property type="match status" value="1"/>
</dbReference>
<feature type="region of interest" description="Disordered" evidence="3">
    <location>
        <begin position="274"/>
        <end position="405"/>
    </location>
</feature>
<feature type="region of interest" description="Disordered" evidence="3">
    <location>
        <begin position="146"/>
        <end position="180"/>
    </location>
</feature>
<evidence type="ECO:0000256" key="2">
    <source>
        <dbReference type="ARBA" id="ARBA00005476"/>
    </source>
</evidence>
<dbReference type="SUPFAM" id="SSF56784">
    <property type="entry name" value="HAD-like"/>
    <property type="match status" value="1"/>
</dbReference>
<dbReference type="Pfam" id="PF08235">
    <property type="entry name" value="LNS2"/>
    <property type="match status" value="1"/>
</dbReference>
<dbReference type="InterPro" id="IPR036412">
    <property type="entry name" value="HAD-like_sf"/>
</dbReference>
<dbReference type="InterPro" id="IPR013209">
    <property type="entry name" value="LNS2"/>
</dbReference>
<feature type="domain" description="LNS2/PITP" evidence="4">
    <location>
        <begin position="582"/>
        <end position="737"/>
    </location>
</feature>
<dbReference type="InterPro" id="IPR026058">
    <property type="entry name" value="LIPIN"/>
</dbReference>
<reference evidence="5" key="1">
    <citation type="submission" date="2023-06" db="EMBL/GenBank/DDBJ databases">
        <authorList>
            <person name="Delattre M."/>
        </authorList>
    </citation>
    <scope>NUCLEOTIDE SEQUENCE</scope>
    <source>
        <strain evidence="5">AF72</strain>
    </source>
</reference>
<proteinExistence type="inferred from homology"/>
<dbReference type="GO" id="GO:0005634">
    <property type="term" value="C:nucleus"/>
    <property type="evidence" value="ECO:0007669"/>
    <property type="project" value="TreeGrafter"/>
</dbReference>
<dbReference type="Proteomes" id="UP001177023">
    <property type="component" value="Unassembled WGS sequence"/>
</dbReference>
<sequence>MDIAYRLVNNVKYFYNAINPATLSGAIDVVVVEQPDGTLLSTPFHVRFGKYGVFSHTEKYVDITINGEEIDLKMKLGQNGVAFFVEETDGKVPDYLATSPLPEGNELNKPQIDTALVLAESIRKLEEHQRQTQEGGTKLRLLSDCSDVSESHPSTPPPSQKEESRAEKEAKAAEKEKERRLALPRLSSVFSQRRNRSLPDLTSILDQHHGYLTDVDSGRDTRTKKKGEKPPQRKFSQHASSFHHKRSLSNKGVPGTKDVDEFFKSLATESRPWTRRKKSRVNFAPDPITIRTGGEHDGDIESASSSSVSSPTGSLRDQLDVDSLADGCLSDSEVDRHRRDDYSRPKASGSDVTDWQWGQLPETREDQEKRAKEADEKSKERSWWWPLTWRGRSPTASPSKPIKQEEQGIYLDDLVGKGAAHDPVQIEKYLGKSAPSTLPYPDSGHGSTSGPSQPSSPTIVGSGASSDNEGLDKTPTQETAAAGFTSPKSRKGNPPTRMRNISDQRSNNSDTIFPFSDEENDDKELVEDGKRYFRSLRLSSDKLKTLGLEMGVNDVRFSITTKFQGTTWCSCNVYLYKWYEKIVISDIDGTITKSDVLGHVIPAIGGQWAHTGVAELYSRIKANGYKIVYLSSRAIGQSHTTKQYLKSVAQEQQVLPDGPVLLSPTSVLVAFHKEVIERRPEVFKIAALTDLKKLFPVKHPFFAGFGNRETDIVSYRAVEIPMSRILIIDPTGKVRRADSRGLQSTYLGMANDTVDFLFPPLSRRFVVEGPGLTDKLHSPFSKPLTHSSFTHWKNDESPTLPDEALIAYEARRKELEKERKKKK</sequence>
<feature type="compositionally biased region" description="Polar residues" evidence="3">
    <location>
        <begin position="463"/>
        <end position="479"/>
    </location>
</feature>
<name>A0AA36GEN4_9BILA</name>
<dbReference type="GO" id="GO:0045944">
    <property type="term" value="P:positive regulation of transcription by RNA polymerase II"/>
    <property type="evidence" value="ECO:0007669"/>
    <property type="project" value="TreeGrafter"/>
</dbReference>
<comment type="catalytic activity">
    <reaction evidence="1">
        <text>a 1,2-diacyl-sn-glycero-3-phosphate + H2O = a 1,2-diacyl-sn-glycerol + phosphate</text>
        <dbReference type="Rhea" id="RHEA:27429"/>
        <dbReference type="ChEBI" id="CHEBI:15377"/>
        <dbReference type="ChEBI" id="CHEBI:17815"/>
        <dbReference type="ChEBI" id="CHEBI:43474"/>
        <dbReference type="ChEBI" id="CHEBI:58608"/>
        <dbReference type="EC" id="3.1.3.4"/>
    </reaction>
    <physiologicalReaction direction="left-to-right" evidence="1">
        <dbReference type="Rhea" id="RHEA:27430"/>
    </physiologicalReaction>
</comment>
<feature type="compositionally biased region" description="Low complexity" evidence="3">
    <location>
        <begin position="443"/>
        <end position="457"/>
    </location>
</feature>
<feature type="compositionally biased region" description="Basic and acidic residues" evidence="3">
    <location>
        <begin position="362"/>
        <end position="382"/>
    </location>
</feature>
<organism evidence="5 6">
    <name type="scientific">Mesorhabditis spiculigera</name>
    <dbReference type="NCBI Taxonomy" id="96644"/>
    <lineage>
        <taxon>Eukaryota</taxon>
        <taxon>Metazoa</taxon>
        <taxon>Ecdysozoa</taxon>
        <taxon>Nematoda</taxon>
        <taxon>Chromadorea</taxon>
        <taxon>Rhabditida</taxon>
        <taxon>Rhabditina</taxon>
        <taxon>Rhabditomorpha</taxon>
        <taxon>Rhabditoidea</taxon>
        <taxon>Rhabditidae</taxon>
        <taxon>Mesorhabditinae</taxon>
        <taxon>Mesorhabditis</taxon>
    </lineage>
</organism>
<feature type="compositionally biased region" description="Basic and acidic residues" evidence="3">
    <location>
        <begin position="160"/>
        <end position="180"/>
    </location>
</feature>
<dbReference type="GO" id="GO:0008195">
    <property type="term" value="F:phosphatidate phosphatase activity"/>
    <property type="evidence" value="ECO:0007669"/>
    <property type="project" value="UniProtKB-EC"/>
</dbReference>